<dbReference type="PANTHER" id="PTHR43141:SF4">
    <property type="entry name" value="CYTOCHROME BD2 SUBUNIT II"/>
    <property type="match status" value="1"/>
</dbReference>
<evidence type="ECO:0000256" key="2">
    <source>
        <dbReference type="ARBA" id="ARBA00007543"/>
    </source>
</evidence>
<evidence type="ECO:0000313" key="8">
    <source>
        <dbReference type="EMBL" id="QDU28140.1"/>
    </source>
</evidence>
<evidence type="ECO:0000313" key="9">
    <source>
        <dbReference type="Proteomes" id="UP000315017"/>
    </source>
</evidence>
<sequence length="154" mass="16467">MINTELLINLSAAAALFGMMAYGILGGADFGGGVWDLFAAGPRRKEQRLAIQKAMGPVWEANHVWLIFVVVVLFTCFPRAYSKLAIALFVPFHLALVGIMLRGASFVFRSYQSQTTAESAGTSVWGVVFGIASIISPILLGAAFGVVTEGLIRV</sequence>
<dbReference type="GO" id="GO:0019646">
    <property type="term" value="P:aerobic electron transport chain"/>
    <property type="evidence" value="ECO:0007669"/>
    <property type="project" value="TreeGrafter"/>
</dbReference>
<keyword evidence="9" id="KW-1185">Reference proteome</keyword>
<dbReference type="Pfam" id="PF02322">
    <property type="entry name" value="Cyt_bd_oxida_II"/>
    <property type="match status" value="1"/>
</dbReference>
<reference evidence="8 9" key="1">
    <citation type="submission" date="2019-02" db="EMBL/GenBank/DDBJ databases">
        <title>Deep-cultivation of Planctomycetes and their phenomic and genomic characterization uncovers novel biology.</title>
        <authorList>
            <person name="Wiegand S."/>
            <person name="Jogler M."/>
            <person name="Boedeker C."/>
            <person name="Pinto D."/>
            <person name="Vollmers J."/>
            <person name="Rivas-Marin E."/>
            <person name="Kohn T."/>
            <person name="Peeters S.H."/>
            <person name="Heuer A."/>
            <person name="Rast P."/>
            <person name="Oberbeckmann S."/>
            <person name="Bunk B."/>
            <person name="Jeske O."/>
            <person name="Meyerdierks A."/>
            <person name="Storesund J.E."/>
            <person name="Kallscheuer N."/>
            <person name="Luecker S."/>
            <person name="Lage O.M."/>
            <person name="Pohl T."/>
            <person name="Merkel B.J."/>
            <person name="Hornburger P."/>
            <person name="Mueller R.-W."/>
            <person name="Bruemmer F."/>
            <person name="Labrenz M."/>
            <person name="Spormann A.M."/>
            <person name="Op den Camp H."/>
            <person name="Overmann J."/>
            <person name="Amann R."/>
            <person name="Jetten M.S.M."/>
            <person name="Mascher T."/>
            <person name="Medema M.H."/>
            <person name="Devos D.P."/>
            <person name="Kaster A.-K."/>
            <person name="Ovreas L."/>
            <person name="Rohde M."/>
            <person name="Galperin M.Y."/>
            <person name="Jogler C."/>
        </authorList>
    </citation>
    <scope>NUCLEOTIDE SEQUENCE [LARGE SCALE GENOMIC DNA]</scope>
    <source>
        <strain evidence="8 9">ETA_A8</strain>
    </source>
</reference>
<dbReference type="GO" id="GO:0005886">
    <property type="term" value="C:plasma membrane"/>
    <property type="evidence" value="ECO:0007669"/>
    <property type="project" value="UniProtKB-SubCell"/>
</dbReference>
<dbReference type="InterPro" id="IPR003317">
    <property type="entry name" value="Cyt-d_oxidase_su2"/>
</dbReference>
<dbReference type="Proteomes" id="UP000315017">
    <property type="component" value="Chromosome"/>
</dbReference>
<keyword evidence="3" id="KW-1003">Cell membrane</keyword>
<dbReference type="KEGG" id="aagg:ETAA8_32400"/>
<feature type="transmembrane region" description="Helical" evidence="7">
    <location>
        <begin position="84"/>
        <end position="104"/>
    </location>
</feature>
<dbReference type="PANTHER" id="PTHR43141">
    <property type="entry name" value="CYTOCHROME BD2 SUBUNIT II"/>
    <property type="match status" value="1"/>
</dbReference>
<evidence type="ECO:0000256" key="5">
    <source>
        <dbReference type="ARBA" id="ARBA00022989"/>
    </source>
</evidence>
<dbReference type="GO" id="GO:0009055">
    <property type="term" value="F:electron transfer activity"/>
    <property type="evidence" value="ECO:0007669"/>
    <property type="project" value="TreeGrafter"/>
</dbReference>
<proteinExistence type="inferred from homology"/>
<evidence type="ECO:0000256" key="7">
    <source>
        <dbReference type="SAM" id="Phobius"/>
    </source>
</evidence>
<keyword evidence="4 7" id="KW-0812">Transmembrane</keyword>
<evidence type="ECO:0000256" key="4">
    <source>
        <dbReference type="ARBA" id="ARBA00022692"/>
    </source>
</evidence>
<keyword evidence="5 7" id="KW-1133">Transmembrane helix</keyword>
<comment type="similarity">
    <text evidence="2">Belongs to the cytochrome ubiquinol oxidase subunit 2 family.</text>
</comment>
<accession>A0A517YD30</accession>
<dbReference type="EMBL" id="CP036274">
    <property type="protein sequence ID" value="QDU28140.1"/>
    <property type="molecule type" value="Genomic_DNA"/>
</dbReference>
<gene>
    <name evidence="8" type="primary">cydB</name>
    <name evidence="8" type="ORF">ETAA8_32400</name>
</gene>
<dbReference type="GO" id="GO:0070069">
    <property type="term" value="C:cytochrome complex"/>
    <property type="evidence" value="ECO:0007669"/>
    <property type="project" value="TreeGrafter"/>
</dbReference>
<evidence type="ECO:0000256" key="3">
    <source>
        <dbReference type="ARBA" id="ARBA00022475"/>
    </source>
</evidence>
<feature type="transmembrane region" description="Helical" evidence="7">
    <location>
        <begin position="58"/>
        <end position="77"/>
    </location>
</feature>
<protein>
    <submittedName>
        <fullName evidence="8">Cytochrome bd-I ubiquinol oxidase subunit 2</fullName>
    </submittedName>
</protein>
<name>A0A517YD30_9BACT</name>
<keyword evidence="6 7" id="KW-0472">Membrane</keyword>
<organism evidence="8 9">
    <name type="scientific">Anatilimnocola aggregata</name>
    <dbReference type="NCBI Taxonomy" id="2528021"/>
    <lineage>
        <taxon>Bacteria</taxon>
        <taxon>Pseudomonadati</taxon>
        <taxon>Planctomycetota</taxon>
        <taxon>Planctomycetia</taxon>
        <taxon>Pirellulales</taxon>
        <taxon>Pirellulaceae</taxon>
        <taxon>Anatilimnocola</taxon>
    </lineage>
</organism>
<dbReference type="AlphaFoldDB" id="A0A517YD30"/>
<evidence type="ECO:0000256" key="1">
    <source>
        <dbReference type="ARBA" id="ARBA00004651"/>
    </source>
</evidence>
<comment type="subcellular location">
    <subcellularLocation>
        <location evidence="1">Cell membrane</location>
        <topology evidence="1">Multi-pass membrane protein</topology>
    </subcellularLocation>
</comment>
<dbReference type="GO" id="GO:0016682">
    <property type="term" value="F:oxidoreductase activity, acting on diphenols and related substances as donors, oxygen as acceptor"/>
    <property type="evidence" value="ECO:0007669"/>
    <property type="project" value="TreeGrafter"/>
</dbReference>
<evidence type="ECO:0000256" key="6">
    <source>
        <dbReference type="ARBA" id="ARBA00023136"/>
    </source>
</evidence>
<feature type="transmembrane region" description="Helical" evidence="7">
    <location>
        <begin position="7"/>
        <end position="25"/>
    </location>
</feature>
<feature type="transmembrane region" description="Helical" evidence="7">
    <location>
        <begin position="124"/>
        <end position="147"/>
    </location>
</feature>